<evidence type="ECO:0000256" key="7">
    <source>
        <dbReference type="ARBA" id="ARBA00023136"/>
    </source>
</evidence>
<sequence length="313" mass="32878">MNLVILVAAIAPVFLIFGLGYLAGKYKDFDHDQAIGFSHFALKYALPVALFLSMASFKCDLLLQQGPLVVVMIIGYSLFFGVSYLVLCMMTRDRLTAVLLGYAVSSTAAPIYGLTVLDPIYGDTVGGGVVGLAAVVTNLLQVSVVIYLLESASRSETSRPSLARTLGKTIKNPLVWAPVLGTIVSLSGLTMPPVSVSVLKPLAVCAPGAAIFACGLALASYSLNLRSRTVILGSLVCVVLQPAVFFVALKAWGLKSAMAKAAFVASAMPTSTPSALFAQQYGKCEVETASIMLLTTLGMVVVIPATVAICEWI</sequence>
<evidence type="ECO:0000313" key="10">
    <source>
        <dbReference type="Proteomes" id="UP000031553"/>
    </source>
</evidence>
<evidence type="ECO:0000313" key="9">
    <source>
        <dbReference type="EMBL" id="KPH88366.1"/>
    </source>
</evidence>
<dbReference type="PANTHER" id="PTHR36838:SF1">
    <property type="entry name" value="SLR1864 PROTEIN"/>
    <property type="match status" value="1"/>
</dbReference>
<feature type="transmembrane region" description="Helical" evidence="8">
    <location>
        <begin position="36"/>
        <end position="56"/>
    </location>
</feature>
<gene>
    <name evidence="9" type="ORF">GLUCOINTEAF2_0203842</name>
</gene>
<keyword evidence="7 8" id="KW-0472">Membrane</keyword>
<keyword evidence="3" id="KW-0813">Transport</keyword>
<dbReference type="PANTHER" id="PTHR36838">
    <property type="entry name" value="AUXIN EFFLUX CARRIER FAMILY PROTEIN"/>
    <property type="match status" value="1"/>
</dbReference>
<name>A0A0N0MG56_9PROT</name>
<dbReference type="GO" id="GO:0005886">
    <property type="term" value="C:plasma membrane"/>
    <property type="evidence" value="ECO:0007669"/>
    <property type="project" value="UniProtKB-SubCell"/>
</dbReference>
<organism evidence="9 10">
    <name type="scientific">Komagataeibacter intermedius AF2</name>
    <dbReference type="NCBI Taxonomy" id="1458464"/>
    <lineage>
        <taxon>Bacteria</taxon>
        <taxon>Pseudomonadati</taxon>
        <taxon>Pseudomonadota</taxon>
        <taxon>Alphaproteobacteria</taxon>
        <taxon>Acetobacterales</taxon>
        <taxon>Acetobacteraceae</taxon>
        <taxon>Komagataeibacter</taxon>
    </lineage>
</organism>
<dbReference type="Proteomes" id="UP000031553">
    <property type="component" value="Unassembled WGS sequence"/>
</dbReference>
<dbReference type="OrthoDB" id="9810457at2"/>
<feature type="transmembrane region" description="Helical" evidence="8">
    <location>
        <begin position="290"/>
        <end position="309"/>
    </location>
</feature>
<dbReference type="EMBL" id="JUFX02000037">
    <property type="protein sequence ID" value="KPH88366.1"/>
    <property type="molecule type" value="Genomic_DNA"/>
</dbReference>
<dbReference type="Pfam" id="PF03547">
    <property type="entry name" value="Mem_trans"/>
    <property type="match status" value="1"/>
</dbReference>
<evidence type="ECO:0000256" key="8">
    <source>
        <dbReference type="SAM" id="Phobius"/>
    </source>
</evidence>
<feature type="transmembrane region" description="Helical" evidence="8">
    <location>
        <begin position="170"/>
        <end position="189"/>
    </location>
</feature>
<keyword evidence="5 8" id="KW-0812">Transmembrane</keyword>
<comment type="caution">
    <text evidence="9">The sequence shown here is derived from an EMBL/GenBank/DDBJ whole genome shotgun (WGS) entry which is preliminary data.</text>
</comment>
<evidence type="ECO:0000256" key="3">
    <source>
        <dbReference type="ARBA" id="ARBA00022448"/>
    </source>
</evidence>
<reference evidence="9 10" key="1">
    <citation type="submission" date="2015-07" db="EMBL/GenBank/DDBJ databases">
        <title>Draft Genome Sequence of Komagataeibacter intermedius Strain AF2, Isolated from Kombucha Tea.</title>
        <authorList>
            <person name="Santos R.A."/>
            <person name="Berretta A.A."/>
            <person name="Barud H.S."/>
            <person name="Ribeiro S.J."/>
            <person name="Gonzalez-Garcia L.N."/>
            <person name="Zucchi T.D."/>
            <person name="Goldman G.H."/>
            <person name="Riano-Pachon D.M."/>
        </authorList>
    </citation>
    <scope>NUCLEOTIDE SEQUENCE [LARGE SCALE GENOMIC DNA]</scope>
    <source>
        <strain evidence="9 10">AF2</strain>
    </source>
</reference>
<dbReference type="Gene3D" id="1.20.1530.20">
    <property type="match status" value="1"/>
</dbReference>
<dbReference type="GO" id="GO:0055085">
    <property type="term" value="P:transmembrane transport"/>
    <property type="evidence" value="ECO:0007669"/>
    <property type="project" value="InterPro"/>
</dbReference>
<feature type="transmembrane region" description="Helical" evidence="8">
    <location>
        <begin position="6"/>
        <end position="24"/>
    </location>
</feature>
<comment type="similarity">
    <text evidence="2">Belongs to the auxin efflux carrier (TC 2.A.69) family.</text>
</comment>
<proteinExistence type="inferred from homology"/>
<dbReference type="InterPro" id="IPR038770">
    <property type="entry name" value="Na+/solute_symporter_sf"/>
</dbReference>
<comment type="subcellular location">
    <subcellularLocation>
        <location evidence="1">Cell membrane</location>
        <topology evidence="1">Multi-pass membrane protein</topology>
    </subcellularLocation>
</comment>
<keyword evidence="6 8" id="KW-1133">Transmembrane helix</keyword>
<dbReference type="InterPro" id="IPR004776">
    <property type="entry name" value="Mem_transp_PIN-like"/>
</dbReference>
<feature type="transmembrane region" description="Helical" evidence="8">
    <location>
        <begin position="230"/>
        <end position="252"/>
    </location>
</feature>
<feature type="transmembrane region" description="Helical" evidence="8">
    <location>
        <begin position="201"/>
        <end position="223"/>
    </location>
</feature>
<evidence type="ECO:0000256" key="1">
    <source>
        <dbReference type="ARBA" id="ARBA00004651"/>
    </source>
</evidence>
<feature type="transmembrane region" description="Helical" evidence="8">
    <location>
        <begin position="99"/>
        <end position="117"/>
    </location>
</feature>
<protein>
    <submittedName>
        <fullName evidence="9">Transporter, auxin efflux carrier family</fullName>
    </submittedName>
</protein>
<evidence type="ECO:0000256" key="4">
    <source>
        <dbReference type="ARBA" id="ARBA00022475"/>
    </source>
</evidence>
<evidence type="ECO:0000256" key="6">
    <source>
        <dbReference type="ARBA" id="ARBA00022989"/>
    </source>
</evidence>
<feature type="transmembrane region" description="Helical" evidence="8">
    <location>
        <begin position="68"/>
        <end position="87"/>
    </location>
</feature>
<dbReference type="RefSeq" id="WP_039734241.1">
    <property type="nucleotide sequence ID" value="NZ_JUFX02000037.1"/>
</dbReference>
<keyword evidence="4" id="KW-1003">Cell membrane</keyword>
<accession>A0A0N0MG56</accession>
<evidence type="ECO:0000256" key="5">
    <source>
        <dbReference type="ARBA" id="ARBA00022692"/>
    </source>
</evidence>
<feature type="transmembrane region" description="Helical" evidence="8">
    <location>
        <begin position="129"/>
        <end position="149"/>
    </location>
</feature>
<dbReference type="AlphaFoldDB" id="A0A0N0MG56"/>
<evidence type="ECO:0000256" key="2">
    <source>
        <dbReference type="ARBA" id="ARBA00010145"/>
    </source>
</evidence>